<dbReference type="RefSeq" id="WP_215237626.1">
    <property type="nucleotide sequence ID" value="NZ_CAJRAF010000001.1"/>
</dbReference>
<proteinExistence type="predicted"/>
<dbReference type="AlphaFoldDB" id="A0A916J8D5"/>
<comment type="caution">
    <text evidence="1">The sequence shown here is derived from an EMBL/GenBank/DDBJ whole genome shotgun (WGS) entry which is preliminary data.</text>
</comment>
<evidence type="ECO:0000313" key="1">
    <source>
        <dbReference type="EMBL" id="CAG4992234.1"/>
    </source>
</evidence>
<accession>A0A916J8D5</accession>
<dbReference type="EMBL" id="CAJRAF010000001">
    <property type="protein sequence ID" value="CAG4992234.1"/>
    <property type="molecule type" value="Genomic_DNA"/>
</dbReference>
<gene>
    <name evidence="1" type="ORF">DYBT9275_00920</name>
</gene>
<keyword evidence="2" id="KW-1185">Reference proteome</keyword>
<evidence type="ECO:0000313" key="2">
    <source>
        <dbReference type="Proteomes" id="UP000680038"/>
    </source>
</evidence>
<name>A0A916J8D5_9BACT</name>
<organism evidence="1 2">
    <name type="scientific">Dyadobacter helix</name>
    <dbReference type="NCBI Taxonomy" id="2822344"/>
    <lineage>
        <taxon>Bacteria</taxon>
        <taxon>Pseudomonadati</taxon>
        <taxon>Bacteroidota</taxon>
        <taxon>Cytophagia</taxon>
        <taxon>Cytophagales</taxon>
        <taxon>Spirosomataceae</taxon>
        <taxon>Dyadobacter</taxon>
    </lineage>
</organism>
<reference evidence="1" key="1">
    <citation type="submission" date="2021-04" db="EMBL/GenBank/DDBJ databases">
        <authorList>
            <person name="Rodrigo-Torres L."/>
            <person name="Arahal R. D."/>
            <person name="Lucena T."/>
        </authorList>
    </citation>
    <scope>NUCLEOTIDE SEQUENCE</scope>
    <source>
        <strain evidence="1">CECT 9275</strain>
    </source>
</reference>
<protein>
    <submittedName>
        <fullName evidence="1">Uncharacterized protein</fullName>
    </submittedName>
</protein>
<sequence>MKKITLNRKIYQLPENWTEVSRQDLPVLLRLLYTQPPGGSTYLEILRIALGHTEKEWFKLMRHYFGPKRSESQVNRNANILAETMNLVSWMWQADLTIPPFESFQVNGQPWLLFEEGFKSMSFGEMADAHIHAQAFIKQLIAGEQRLNLLVASVCRPELSGEYKSDPDWNGDRREPYNEHITRLRAESLTDNYAAEKILVLMYFLGSLKEFFSFYDLFENDGSAPPVAEDYPGQSLVKNQHLLSEKHIFGGMSATKAANVHEVFQFLEEHRKDIKAQNQRNKQAHESY</sequence>
<dbReference type="Proteomes" id="UP000680038">
    <property type="component" value="Unassembled WGS sequence"/>
</dbReference>